<feature type="transmembrane region" description="Helical" evidence="1">
    <location>
        <begin position="386"/>
        <end position="404"/>
    </location>
</feature>
<protein>
    <recommendedName>
        <fullName evidence="4">Oligosaccharide repeat unit polymerase</fullName>
    </recommendedName>
</protein>
<gene>
    <name evidence="2" type="ORF">PYW49_14965</name>
</gene>
<keyword evidence="3" id="KW-1185">Reference proteome</keyword>
<feature type="transmembrane region" description="Helical" evidence="1">
    <location>
        <begin position="180"/>
        <end position="202"/>
    </location>
</feature>
<keyword evidence="1" id="KW-0472">Membrane</keyword>
<feature type="transmembrane region" description="Helical" evidence="1">
    <location>
        <begin position="114"/>
        <end position="140"/>
    </location>
</feature>
<feature type="transmembrane region" description="Helical" evidence="1">
    <location>
        <begin position="43"/>
        <end position="63"/>
    </location>
</feature>
<organism evidence="2 3">
    <name type="scientific">Enterobacter chinensis</name>
    <dbReference type="NCBI Taxonomy" id="3030997"/>
    <lineage>
        <taxon>Bacteria</taxon>
        <taxon>Pseudomonadati</taxon>
        <taxon>Pseudomonadota</taxon>
        <taxon>Gammaproteobacteria</taxon>
        <taxon>Enterobacterales</taxon>
        <taxon>Enterobacteriaceae</taxon>
        <taxon>Enterobacter</taxon>
    </lineage>
</organism>
<accession>A0ABU5D4Z6</accession>
<feature type="transmembrane region" description="Helical" evidence="1">
    <location>
        <begin position="14"/>
        <end position="31"/>
    </location>
</feature>
<dbReference type="EMBL" id="JARDVI010000004">
    <property type="protein sequence ID" value="MDY0418954.1"/>
    <property type="molecule type" value="Genomic_DNA"/>
</dbReference>
<dbReference type="Proteomes" id="UP001270266">
    <property type="component" value="Unassembled WGS sequence"/>
</dbReference>
<evidence type="ECO:0008006" key="4">
    <source>
        <dbReference type="Google" id="ProtNLM"/>
    </source>
</evidence>
<reference evidence="2 3" key="1">
    <citation type="submission" date="2023-02" db="EMBL/GenBank/DDBJ databases">
        <title>The draft genomes of Enterobacter strains.</title>
        <authorList>
            <person name="He Y."/>
            <person name="Feng Y."/>
            <person name="Zong Z."/>
        </authorList>
    </citation>
    <scope>NUCLEOTIDE SEQUENCE [LARGE SCALE GENOMIC DNA]</scope>
    <source>
        <strain evidence="2 3">170198</strain>
    </source>
</reference>
<evidence type="ECO:0000313" key="3">
    <source>
        <dbReference type="Proteomes" id="UP001270266"/>
    </source>
</evidence>
<feature type="transmembrane region" description="Helical" evidence="1">
    <location>
        <begin position="410"/>
        <end position="430"/>
    </location>
</feature>
<evidence type="ECO:0000256" key="1">
    <source>
        <dbReference type="SAM" id="Phobius"/>
    </source>
</evidence>
<keyword evidence="1" id="KW-1133">Transmembrane helix</keyword>
<comment type="caution">
    <text evidence="2">The sequence shown here is derived from an EMBL/GenBank/DDBJ whole genome shotgun (WGS) entry which is preliminary data.</text>
</comment>
<proteinExistence type="predicted"/>
<name>A0ABU5D4Z6_9ENTR</name>
<feature type="transmembrane region" description="Helical" evidence="1">
    <location>
        <begin position="257"/>
        <end position="276"/>
    </location>
</feature>
<evidence type="ECO:0000313" key="2">
    <source>
        <dbReference type="EMBL" id="MDY0418954.1"/>
    </source>
</evidence>
<sequence length="445" mass="51504">MRDYVFFEFLFGNYIEYITYALLICMLLFLLSNRKIKNIMDPFHFFYAFTYGTGYAIILILYVHGYVDIYYFSYLLLSGSVFFIMFYCSSSSTVKYKNSLFNRLSISVMEQESFLIKFLSIVYLVLFVFYLSQISVAMFFTSRFEANRGLGIIVRLMDALRVILAGWYFYYYLRSHKKRYFIYAIFISIVGALISGAKFAFLEQIYVLCVVGFITTRKTFRFNLKSLFLILIIAILFLIFSLYFISKLSVMIGYTSSQYIPGAPVAIELLLLRILANGDAYYLSLTEHVIDKIIIEHPWLQLLSNTFGNSVMAKIFNIDFSNLDVGRQIWLYWYPNDPVMRGPTNHFDLAGYTYFGYIGGIIFSAVIGYVIGIINSWKLKCDNSSALIVAFVSALYCRSLPIIYNPSVGIAYMIDIYAILFVSLVLITLFKGAKKNAYRHSNRNL</sequence>
<feature type="transmembrane region" description="Helical" evidence="1">
    <location>
        <begin position="152"/>
        <end position="173"/>
    </location>
</feature>
<feature type="transmembrane region" description="Helical" evidence="1">
    <location>
        <begin position="222"/>
        <end position="245"/>
    </location>
</feature>
<feature type="transmembrane region" description="Helical" evidence="1">
    <location>
        <begin position="354"/>
        <end position="374"/>
    </location>
</feature>
<dbReference type="RefSeq" id="WP_320386851.1">
    <property type="nucleotide sequence ID" value="NZ_JARDVI010000004.1"/>
</dbReference>
<feature type="transmembrane region" description="Helical" evidence="1">
    <location>
        <begin position="69"/>
        <end position="94"/>
    </location>
</feature>
<keyword evidence="1" id="KW-0812">Transmembrane</keyword>